<feature type="compositionally biased region" description="Basic and acidic residues" evidence="5">
    <location>
        <begin position="357"/>
        <end position="372"/>
    </location>
</feature>
<accession>A0A0D2LE77</accession>
<evidence type="ECO:0000256" key="2">
    <source>
        <dbReference type="ARBA" id="ARBA00022692"/>
    </source>
</evidence>
<keyword evidence="3 6" id="KW-1133">Transmembrane helix</keyword>
<keyword evidence="4 6" id="KW-0472">Membrane</keyword>
<feature type="region of interest" description="Disordered" evidence="5">
    <location>
        <begin position="41"/>
        <end position="63"/>
    </location>
</feature>
<gene>
    <name evidence="8" type="ORF">HYPSUDRAFT_106563</name>
</gene>
<evidence type="ECO:0000256" key="3">
    <source>
        <dbReference type="ARBA" id="ARBA00022989"/>
    </source>
</evidence>
<feature type="region of interest" description="Disordered" evidence="5">
    <location>
        <begin position="329"/>
        <end position="379"/>
    </location>
</feature>
<feature type="compositionally biased region" description="Low complexity" evidence="5">
    <location>
        <begin position="602"/>
        <end position="611"/>
    </location>
</feature>
<feature type="compositionally biased region" description="Basic and acidic residues" evidence="5">
    <location>
        <begin position="329"/>
        <end position="340"/>
    </location>
</feature>
<evidence type="ECO:0000256" key="4">
    <source>
        <dbReference type="ARBA" id="ARBA00023136"/>
    </source>
</evidence>
<evidence type="ECO:0000256" key="5">
    <source>
        <dbReference type="SAM" id="MobiDB-lite"/>
    </source>
</evidence>
<dbReference type="Pfam" id="PF13886">
    <property type="entry name" value="TM7S3_TM198"/>
    <property type="match status" value="1"/>
</dbReference>
<feature type="region of interest" description="Disordered" evidence="5">
    <location>
        <begin position="500"/>
        <end position="519"/>
    </location>
</feature>
<feature type="transmembrane region" description="Helical" evidence="6">
    <location>
        <begin position="104"/>
        <end position="127"/>
    </location>
</feature>
<sequence length="793" mass="86655">LSLTTGSVTVTIATSRAGASSSSFVTLVLPGVVSNVTITPSSTAPPSTTANATATASATPSPSQTADPFVLATKVDPAFAVLGVILILTGLPSAFWGHKNRWTSFFLIGFYSLSLTCAVLIIKFGVIPAINPPSKSLRGFFVFACFVAGILGGGIAIFFWKGARYGIGAWGGFALALWIQCFHNGGLIKTIGLRWILYIATGVVGFALSTIPRIHYHVLLVSTAFVGASSFMLGVDCFTTAGLKEFYMWNLGFRALFPKFVNNGIEFPVSQTMQIELGLTGAVALMGIAVQLRIIKVLQKKMGEIAEEAKKRDEEAELRAADRLNGIDQERTEWEKEHPTHILTKHGRQDSGSVPLMKDREDSSSPVGDDRSSYLGRPRHISGLSDFKVAPTSDEDLKRASRFNQSPGVLPSMDLGTAIQEDVPSSFITNDIARTIEVSASELEDFKRKQSLLAEIQNIRRSIDILKSETPVPSSSEHSLRPSFASRRTLSMDASNALLPATTTHARPPREPAPPRARVHSMELSSLAGFRDDPISRPTSVPLKDDWDSYIHERKLLQPPAGVTPPIATTLTPRAPISPAVQEALQRRKKRENSLGNMVGGAAAAPSSNSSDDVPLARIAQQHRSHSQAGPVNILPPRRNSAHILAPVPQVAHAPRTRTFEELTERHREKMRDLQAPLTQAEKEHAELEAARQRWERAKALEKEAVTRRQAEKAAALEKRKKSGEYGPEVAGSRSSEQQQQRRHSRSVSADKLGGGRRLSTLKVEDWQRYQQEAETKREPRVKEGVPFPQEGR</sequence>
<feature type="region of interest" description="Disordered" evidence="5">
    <location>
        <begin position="590"/>
        <end position="613"/>
    </location>
</feature>
<feature type="transmembrane region" description="Helical" evidence="6">
    <location>
        <begin position="218"/>
        <end position="243"/>
    </location>
</feature>
<feature type="non-terminal residue" evidence="8">
    <location>
        <position position="793"/>
    </location>
</feature>
<feature type="transmembrane region" description="Helical" evidence="6">
    <location>
        <begin position="78"/>
        <end position="97"/>
    </location>
</feature>
<dbReference type="PANTHER" id="PTHR39469:SF1">
    <property type="entry name" value="DUF4203 DOMAIN-CONTAINING PROTEIN"/>
    <property type="match status" value="1"/>
</dbReference>
<evidence type="ECO:0000256" key="6">
    <source>
        <dbReference type="SAM" id="Phobius"/>
    </source>
</evidence>
<feature type="compositionally biased region" description="Basic and acidic residues" evidence="5">
    <location>
        <begin position="763"/>
        <end position="784"/>
    </location>
</feature>
<dbReference type="PANTHER" id="PTHR39469">
    <property type="entry name" value="CHROMOSOME 1, WHOLE GENOME SHOTGUN SEQUENCE"/>
    <property type="match status" value="1"/>
</dbReference>
<protein>
    <recommendedName>
        <fullName evidence="7">TM7S3/TM198-like domain-containing protein</fullName>
    </recommendedName>
</protein>
<dbReference type="STRING" id="945553.A0A0D2LE77"/>
<evidence type="ECO:0000313" key="9">
    <source>
        <dbReference type="Proteomes" id="UP000054270"/>
    </source>
</evidence>
<keyword evidence="2 6" id="KW-0812">Transmembrane</keyword>
<dbReference type="OrthoDB" id="102260at2759"/>
<dbReference type="Proteomes" id="UP000054270">
    <property type="component" value="Unassembled WGS sequence"/>
</dbReference>
<evidence type="ECO:0000256" key="1">
    <source>
        <dbReference type="ARBA" id="ARBA00004141"/>
    </source>
</evidence>
<evidence type="ECO:0000259" key="7">
    <source>
        <dbReference type="Pfam" id="PF13886"/>
    </source>
</evidence>
<feature type="compositionally biased region" description="Basic and acidic residues" evidence="5">
    <location>
        <begin position="703"/>
        <end position="718"/>
    </location>
</feature>
<name>A0A0D2LE77_HYPSF</name>
<feature type="transmembrane region" description="Helical" evidence="6">
    <location>
        <begin position="191"/>
        <end position="211"/>
    </location>
</feature>
<evidence type="ECO:0000313" key="8">
    <source>
        <dbReference type="EMBL" id="KJA25762.1"/>
    </source>
</evidence>
<reference evidence="9" key="1">
    <citation type="submission" date="2014-04" db="EMBL/GenBank/DDBJ databases">
        <title>Evolutionary Origins and Diversification of the Mycorrhizal Mutualists.</title>
        <authorList>
            <consortium name="DOE Joint Genome Institute"/>
            <consortium name="Mycorrhizal Genomics Consortium"/>
            <person name="Kohler A."/>
            <person name="Kuo A."/>
            <person name="Nagy L.G."/>
            <person name="Floudas D."/>
            <person name="Copeland A."/>
            <person name="Barry K.W."/>
            <person name="Cichocki N."/>
            <person name="Veneault-Fourrey C."/>
            <person name="LaButti K."/>
            <person name="Lindquist E.A."/>
            <person name="Lipzen A."/>
            <person name="Lundell T."/>
            <person name="Morin E."/>
            <person name="Murat C."/>
            <person name="Riley R."/>
            <person name="Ohm R."/>
            <person name="Sun H."/>
            <person name="Tunlid A."/>
            <person name="Henrissat B."/>
            <person name="Grigoriev I.V."/>
            <person name="Hibbett D.S."/>
            <person name="Martin F."/>
        </authorList>
    </citation>
    <scope>NUCLEOTIDE SEQUENCE [LARGE SCALE GENOMIC DNA]</scope>
    <source>
        <strain evidence="9">FD-334 SS-4</strain>
    </source>
</reference>
<dbReference type="EMBL" id="KN817530">
    <property type="protein sequence ID" value="KJA25762.1"/>
    <property type="molecule type" value="Genomic_DNA"/>
</dbReference>
<feature type="non-terminal residue" evidence="8">
    <location>
        <position position="1"/>
    </location>
</feature>
<organism evidence="8 9">
    <name type="scientific">Hypholoma sublateritium (strain FD-334 SS-4)</name>
    <dbReference type="NCBI Taxonomy" id="945553"/>
    <lineage>
        <taxon>Eukaryota</taxon>
        <taxon>Fungi</taxon>
        <taxon>Dikarya</taxon>
        <taxon>Basidiomycota</taxon>
        <taxon>Agaricomycotina</taxon>
        <taxon>Agaricomycetes</taxon>
        <taxon>Agaricomycetidae</taxon>
        <taxon>Agaricales</taxon>
        <taxon>Agaricineae</taxon>
        <taxon>Strophariaceae</taxon>
        <taxon>Hypholoma</taxon>
    </lineage>
</organism>
<feature type="transmembrane region" description="Helical" evidence="6">
    <location>
        <begin position="139"/>
        <end position="160"/>
    </location>
</feature>
<dbReference type="AlphaFoldDB" id="A0A0D2LE77"/>
<comment type="subcellular location">
    <subcellularLocation>
        <location evidence="1">Membrane</location>
        <topology evidence="1">Multi-pass membrane protein</topology>
    </subcellularLocation>
</comment>
<feature type="transmembrane region" description="Helical" evidence="6">
    <location>
        <begin position="167"/>
        <end position="185"/>
    </location>
</feature>
<feature type="region of interest" description="Disordered" evidence="5">
    <location>
        <begin position="703"/>
        <end position="793"/>
    </location>
</feature>
<keyword evidence="9" id="KW-1185">Reference proteome</keyword>
<dbReference type="InterPro" id="IPR025256">
    <property type="entry name" value="TM7S3/TM198-like_dom"/>
</dbReference>
<dbReference type="OMA" id="MSTMKVE"/>
<dbReference type="GO" id="GO:0016020">
    <property type="term" value="C:membrane"/>
    <property type="evidence" value="ECO:0007669"/>
    <property type="project" value="UniProtKB-SubCell"/>
</dbReference>
<feature type="domain" description="TM7S3/TM198-like" evidence="7">
    <location>
        <begin position="83"/>
        <end position="292"/>
    </location>
</feature>
<proteinExistence type="predicted"/>